<dbReference type="InterPro" id="IPR029063">
    <property type="entry name" value="SAM-dependent_MTases_sf"/>
</dbReference>
<sequence>MQASPTSQKNGLQVQAQGQRPKWALIWCFVDLDAPAHRLGSDAAWSEKAKRNGQNNSNDDEDIIQARGQSKSSIVHCHGDRLLRNPNRQPSLLQPMWAIGLGAGSWERGGRNSRPKRLRRADARERRKKNPTFVIKRSATIACGPVFFTDVRDDNPLDCLVDQDVKSKPIPVCNYYCDTKCAITIHEVRNEAAEDFLKMLKEWRKLCMCLKLVETDNLEADVEKIMLEFFRKEDDEEEEDVSGNEEYVLVTPKKIEKKGIYFKNKMNCVVNTAWDRNLKPFLLAVIAKTIQLLRLHIISPVDREREPDLEAAMQQVPDERTKAIRLTLLPFQIPSGQLPLPVIFDFLGLSVLLAFTCILVSRCIHFSYCPAGITIVPIFHHFGLFFGVTTFFISITIPFPSWFKYAAYYIYDAAFLLVLLHNLHFNKYCKPHGFKYPTPNNSISKTAIDAAVGSCRRSTSTIDDQECTKY</sequence>
<keyword evidence="1" id="KW-0812">Transmembrane</keyword>
<keyword evidence="3" id="KW-1185">Reference proteome</keyword>
<dbReference type="Proteomes" id="UP000290289">
    <property type="component" value="Unassembled WGS sequence"/>
</dbReference>
<feature type="transmembrane region" description="Helical" evidence="1">
    <location>
        <begin position="405"/>
        <end position="425"/>
    </location>
</feature>
<dbReference type="PANTHER" id="PTHR34741">
    <property type="entry name" value="IMAP FAMILY MEMBER 1, PUTATIVE-RELATED"/>
    <property type="match status" value="1"/>
</dbReference>
<dbReference type="EMBL" id="RDQH01000127">
    <property type="protein sequence ID" value="RXI09898.1"/>
    <property type="molecule type" value="Genomic_DNA"/>
</dbReference>
<dbReference type="AlphaFoldDB" id="A0A498KPV1"/>
<comment type="caution">
    <text evidence="2">The sequence shown here is derived from an EMBL/GenBank/DDBJ whole genome shotgun (WGS) entry which is preliminary data.</text>
</comment>
<feature type="transmembrane region" description="Helical" evidence="1">
    <location>
        <begin position="372"/>
        <end position="399"/>
    </location>
</feature>
<feature type="transmembrane region" description="Helical" evidence="1">
    <location>
        <begin position="338"/>
        <end position="360"/>
    </location>
</feature>
<gene>
    <name evidence="2" type="ORF">DVH24_030251</name>
</gene>
<name>A0A498KPV1_MALDO</name>
<protein>
    <submittedName>
        <fullName evidence="2">Uncharacterized protein</fullName>
    </submittedName>
</protein>
<evidence type="ECO:0000313" key="2">
    <source>
        <dbReference type="EMBL" id="RXI09898.1"/>
    </source>
</evidence>
<evidence type="ECO:0000313" key="3">
    <source>
        <dbReference type="Proteomes" id="UP000290289"/>
    </source>
</evidence>
<keyword evidence="1" id="KW-0472">Membrane</keyword>
<dbReference type="PANTHER" id="PTHR34741:SF2">
    <property type="entry name" value="VESICLE TRANSPORT PROTEIN"/>
    <property type="match status" value="1"/>
</dbReference>
<keyword evidence="1" id="KW-1133">Transmembrane helix</keyword>
<organism evidence="2 3">
    <name type="scientific">Malus domestica</name>
    <name type="common">Apple</name>
    <name type="synonym">Pyrus malus</name>
    <dbReference type="NCBI Taxonomy" id="3750"/>
    <lineage>
        <taxon>Eukaryota</taxon>
        <taxon>Viridiplantae</taxon>
        <taxon>Streptophyta</taxon>
        <taxon>Embryophyta</taxon>
        <taxon>Tracheophyta</taxon>
        <taxon>Spermatophyta</taxon>
        <taxon>Magnoliopsida</taxon>
        <taxon>eudicotyledons</taxon>
        <taxon>Gunneridae</taxon>
        <taxon>Pentapetalae</taxon>
        <taxon>rosids</taxon>
        <taxon>fabids</taxon>
        <taxon>Rosales</taxon>
        <taxon>Rosaceae</taxon>
        <taxon>Amygdaloideae</taxon>
        <taxon>Maleae</taxon>
        <taxon>Malus</taxon>
    </lineage>
</organism>
<accession>A0A498KPV1</accession>
<evidence type="ECO:0000256" key="1">
    <source>
        <dbReference type="SAM" id="Phobius"/>
    </source>
</evidence>
<proteinExistence type="predicted"/>
<dbReference type="Gene3D" id="3.40.50.150">
    <property type="entry name" value="Vaccinia Virus protein VP39"/>
    <property type="match status" value="1"/>
</dbReference>
<reference evidence="2 3" key="1">
    <citation type="submission" date="2018-10" db="EMBL/GenBank/DDBJ databases">
        <title>A high-quality apple genome assembly.</title>
        <authorList>
            <person name="Hu J."/>
        </authorList>
    </citation>
    <scope>NUCLEOTIDE SEQUENCE [LARGE SCALE GENOMIC DNA]</scope>
    <source>
        <strain evidence="3">cv. HFTH1</strain>
        <tissue evidence="2">Young leaf</tissue>
    </source>
</reference>